<organism evidence="2 3">
    <name type="scientific">Trichonephila clavipes</name>
    <name type="common">Golden silk orbweaver</name>
    <name type="synonym">Nephila clavipes</name>
    <dbReference type="NCBI Taxonomy" id="2585209"/>
    <lineage>
        <taxon>Eukaryota</taxon>
        <taxon>Metazoa</taxon>
        <taxon>Ecdysozoa</taxon>
        <taxon>Arthropoda</taxon>
        <taxon>Chelicerata</taxon>
        <taxon>Arachnida</taxon>
        <taxon>Araneae</taxon>
        <taxon>Araneomorphae</taxon>
        <taxon>Entelegynae</taxon>
        <taxon>Araneoidea</taxon>
        <taxon>Nephilidae</taxon>
        <taxon>Trichonephila</taxon>
    </lineage>
</organism>
<evidence type="ECO:0000256" key="1">
    <source>
        <dbReference type="SAM" id="MobiDB-lite"/>
    </source>
</evidence>
<evidence type="ECO:0000313" key="3">
    <source>
        <dbReference type="Proteomes" id="UP000887159"/>
    </source>
</evidence>
<feature type="region of interest" description="Disordered" evidence="1">
    <location>
        <begin position="84"/>
        <end position="105"/>
    </location>
</feature>
<keyword evidence="3" id="KW-1185">Reference proteome</keyword>
<gene>
    <name evidence="2" type="ORF">TNCV_4960941</name>
</gene>
<dbReference type="AlphaFoldDB" id="A0A8X6SHD8"/>
<reference evidence="2" key="1">
    <citation type="submission" date="2020-08" db="EMBL/GenBank/DDBJ databases">
        <title>Multicomponent nature underlies the extraordinary mechanical properties of spider dragline silk.</title>
        <authorList>
            <person name="Kono N."/>
            <person name="Nakamura H."/>
            <person name="Mori M."/>
            <person name="Yoshida Y."/>
            <person name="Ohtoshi R."/>
            <person name="Malay A.D."/>
            <person name="Moran D.A.P."/>
            <person name="Tomita M."/>
            <person name="Numata K."/>
            <person name="Arakawa K."/>
        </authorList>
    </citation>
    <scope>NUCLEOTIDE SEQUENCE</scope>
</reference>
<dbReference type="Proteomes" id="UP000887159">
    <property type="component" value="Unassembled WGS sequence"/>
</dbReference>
<proteinExistence type="predicted"/>
<evidence type="ECO:0000313" key="2">
    <source>
        <dbReference type="EMBL" id="GFY13724.1"/>
    </source>
</evidence>
<accession>A0A8X6SHD8</accession>
<comment type="caution">
    <text evidence="2">The sequence shown here is derived from an EMBL/GenBank/DDBJ whole genome shotgun (WGS) entry which is preliminary data.</text>
</comment>
<protein>
    <submittedName>
        <fullName evidence="2">Uncharacterized protein</fullName>
    </submittedName>
</protein>
<sequence length="252" mass="27596">MAKSAVTCSCQIGTQAHLLPSASSIKTTIPIESQLPEPISATAAAPDLLRGLNTSASSLSTETRPFPTTYNKFAALSTEVQSSVPLPESAATTSKSEPSNASKIHIESESGSKIILDFDRKSLAIQESQVEDIKIDDRNLQVDLSETKLNVVANVLDNNTIESIIGEKVNCAIIRDLVLSSRDQLIEEQKTDPELGHIYRYLENPKDSSVNAAICWNWSCDFRLVEGLLFYAKYATSLGEMRVYIPPKSFKE</sequence>
<feature type="compositionally biased region" description="Polar residues" evidence="1">
    <location>
        <begin position="84"/>
        <end position="102"/>
    </location>
</feature>
<name>A0A8X6SHD8_TRICX</name>
<dbReference type="EMBL" id="BMAU01021323">
    <property type="protein sequence ID" value="GFY13724.1"/>
    <property type="molecule type" value="Genomic_DNA"/>
</dbReference>